<dbReference type="Proteomes" id="UP000789525">
    <property type="component" value="Unassembled WGS sequence"/>
</dbReference>
<protein>
    <submittedName>
        <fullName evidence="1">13036_t:CDS:1</fullName>
    </submittedName>
</protein>
<evidence type="ECO:0000313" key="2">
    <source>
        <dbReference type="Proteomes" id="UP000789525"/>
    </source>
</evidence>
<keyword evidence="2" id="KW-1185">Reference proteome</keyword>
<comment type="caution">
    <text evidence="1">The sequence shown here is derived from an EMBL/GenBank/DDBJ whole genome shotgun (WGS) entry which is preliminary data.</text>
</comment>
<name>A0ACA9R650_9GLOM</name>
<evidence type="ECO:0000313" key="1">
    <source>
        <dbReference type="EMBL" id="CAG8777712.1"/>
    </source>
</evidence>
<proteinExistence type="predicted"/>
<accession>A0ACA9R650</accession>
<feature type="non-terminal residue" evidence="1">
    <location>
        <position position="86"/>
    </location>
</feature>
<reference evidence="1" key="1">
    <citation type="submission" date="2021-06" db="EMBL/GenBank/DDBJ databases">
        <authorList>
            <person name="Kallberg Y."/>
            <person name="Tangrot J."/>
            <person name="Rosling A."/>
        </authorList>
    </citation>
    <scope>NUCLEOTIDE SEQUENCE</scope>
    <source>
        <strain evidence="1">CL356</strain>
    </source>
</reference>
<gene>
    <name evidence="1" type="ORF">ACOLOM_LOCUS14176</name>
</gene>
<organism evidence="1 2">
    <name type="scientific">Acaulospora colombiana</name>
    <dbReference type="NCBI Taxonomy" id="27376"/>
    <lineage>
        <taxon>Eukaryota</taxon>
        <taxon>Fungi</taxon>
        <taxon>Fungi incertae sedis</taxon>
        <taxon>Mucoromycota</taxon>
        <taxon>Glomeromycotina</taxon>
        <taxon>Glomeromycetes</taxon>
        <taxon>Diversisporales</taxon>
        <taxon>Acaulosporaceae</taxon>
        <taxon>Acaulospora</taxon>
    </lineage>
</organism>
<sequence>MVQMSLGASDNDWAPTLALSPSRDRRPTSEYIWCPFKSLSGGTNLWSMENRSVKAKQKVPEETYQAGDVMIYMNGSGFEGNIRAAA</sequence>
<dbReference type="EMBL" id="CAJVPT010069206">
    <property type="protein sequence ID" value="CAG8777712.1"/>
    <property type="molecule type" value="Genomic_DNA"/>
</dbReference>